<reference evidence="9" key="1">
    <citation type="submission" date="2022-04" db="EMBL/GenBank/DDBJ databases">
        <title>Roseomonas acroporae sp. nov., isolated from coral Acropora digitifera.</title>
        <authorList>
            <person name="Sun H."/>
        </authorList>
    </citation>
    <scope>NUCLEOTIDE SEQUENCE</scope>
    <source>
        <strain evidence="9">NAR14</strain>
    </source>
</reference>
<dbReference type="Gene3D" id="1.10.287.1260">
    <property type="match status" value="1"/>
</dbReference>
<evidence type="ECO:0000256" key="7">
    <source>
        <dbReference type="RuleBase" id="RU369025"/>
    </source>
</evidence>
<keyword evidence="5 7" id="KW-1133">Transmembrane helix</keyword>
<feature type="transmembrane region" description="Helical" evidence="7">
    <location>
        <begin position="61"/>
        <end position="85"/>
    </location>
</feature>
<keyword evidence="6 7" id="KW-0472">Membrane</keyword>
<evidence type="ECO:0000313" key="9">
    <source>
        <dbReference type="EMBL" id="MCK8784035.1"/>
    </source>
</evidence>
<evidence type="ECO:0000313" key="10">
    <source>
        <dbReference type="Proteomes" id="UP001139516"/>
    </source>
</evidence>
<dbReference type="PANTHER" id="PTHR30221:SF1">
    <property type="entry name" value="SMALL-CONDUCTANCE MECHANOSENSITIVE CHANNEL"/>
    <property type="match status" value="1"/>
</dbReference>
<name>A0A9X2BWM2_9PROT</name>
<dbReference type="PANTHER" id="PTHR30221">
    <property type="entry name" value="SMALL-CONDUCTANCE MECHANOSENSITIVE CHANNEL"/>
    <property type="match status" value="1"/>
</dbReference>
<dbReference type="AlphaFoldDB" id="A0A9X2BWM2"/>
<accession>A0A9X2BWM2</accession>
<dbReference type="SUPFAM" id="SSF82861">
    <property type="entry name" value="Mechanosensitive channel protein MscS (YggB), transmembrane region"/>
    <property type="match status" value="1"/>
</dbReference>
<keyword evidence="3" id="KW-1003">Cell membrane</keyword>
<comment type="caution">
    <text evidence="9">The sequence shown here is derived from an EMBL/GenBank/DDBJ whole genome shotgun (WGS) entry which is preliminary data.</text>
</comment>
<organism evidence="9 10">
    <name type="scientific">Roseomonas acroporae</name>
    <dbReference type="NCBI Taxonomy" id="2937791"/>
    <lineage>
        <taxon>Bacteria</taxon>
        <taxon>Pseudomonadati</taxon>
        <taxon>Pseudomonadota</taxon>
        <taxon>Alphaproteobacteria</taxon>
        <taxon>Acetobacterales</taxon>
        <taxon>Roseomonadaceae</taxon>
        <taxon>Roseomonas</taxon>
    </lineage>
</organism>
<evidence type="ECO:0000256" key="5">
    <source>
        <dbReference type="ARBA" id="ARBA00022989"/>
    </source>
</evidence>
<comment type="caution">
    <text evidence="7">Lacks conserved residue(s) required for the propagation of feature annotation.</text>
</comment>
<keyword evidence="7" id="KW-0813">Transport</keyword>
<dbReference type="InterPro" id="IPR011014">
    <property type="entry name" value="MscS_channel_TM-2"/>
</dbReference>
<keyword evidence="10" id="KW-1185">Reference proteome</keyword>
<keyword evidence="7" id="KW-0997">Cell inner membrane</keyword>
<keyword evidence="7" id="KW-0406">Ion transport</keyword>
<comment type="subunit">
    <text evidence="7">Homoheptamer.</text>
</comment>
<dbReference type="GO" id="GO:0008381">
    <property type="term" value="F:mechanosensitive monoatomic ion channel activity"/>
    <property type="evidence" value="ECO:0007669"/>
    <property type="project" value="InterPro"/>
</dbReference>
<dbReference type="Proteomes" id="UP001139516">
    <property type="component" value="Unassembled WGS sequence"/>
</dbReference>
<evidence type="ECO:0000256" key="3">
    <source>
        <dbReference type="ARBA" id="ARBA00022475"/>
    </source>
</evidence>
<comment type="function">
    <text evidence="7">Mechanosensitive channel that participates in the regulation of osmotic pressure changes within the cell, opening in response to stretch forces in the membrane lipid bilayer, without the need for other proteins. Contributes to normal resistance to hypoosmotic shock. Forms an ion channel of 1.0 nanosiemens conductance with a slight preference for anions.</text>
</comment>
<dbReference type="Gene3D" id="3.30.70.100">
    <property type="match status" value="1"/>
</dbReference>
<comment type="subcellular location">
    <subcellularLocation>
        <location evidence="7">Cell inner membrane</location>
        <topology evidence="7">Multi-pass membrane protein</topology>
    </subcellularLocation>
    <subcellularLocation>
        <location evidence="1">Cell membrane</location>
        <topology evidence="1">Multi-pass membrane protein</topology>
    </subcellularLocation>
</comment>
<dbReference type="InterPro" id="IPR006686">
    <property type="entry name" value="MscS_channel_CS"/>
</dbReference>
<feature type="transmembrane region" description="Helical" evidence="7">
    <location>
        <begin position="20"/>
        <end position="40"/>
    </location>
</feature>
<dbReference type="InterPro" id="IPR006685">
    <property type="entry name" value="MscS_channel_2nd"/>
</dbReference>
<dbReference type="SUPFAM" id="SSF82689">
    <property type="entry name" value="Mechanosensitive channel protein MscS (YggB), C-terminal domain"/>
    <property type="match status" value="1"/>
</dbReference>
<proteinExistence type="inferred from homology"/>
<dbReference type="SUPFAM" id="SSF50182">
    <property type="entry name" value="Sm-like ribonucleoproteins"/>
    <property type="match status" value="1"/>
</dbReference>
<dbReference type="InterPro" id="IPR010920">
    <property type="entry name" value="LSM_dom_sf"/>
</dbReference>
<gene>
    <name evidence="9" type="ORF">M0638_06530</name>
</gene>
<dbReference type="Gene3D" id="2.30.30.60">
    <property type="match status" value="1"/>
</dbReference>
<feature type="domain" description="Mechanosensitive ion channel MscS" evidence="8">
    <location>
        <begin position="110"/>
        <end position="173"/>
    </location>
</feature>
<dbReference type="InterPro" id="IPR045275">
    <property type="entry name" value="MscS_archaea/bacteria_type"/>
</dbReference>
<protein>
    <recommendedName>
        <fullName evidence="7">Small-conductance mechanosensitive channel</fullName>
    </recommendedName>
</protein>
<keyword evidence="7" id="KW-0407">Ion channel</keyword>
<evidence type="ECO:0000259" key="8">
    <source>
        <dbReference type="Pfam" id="PF00924"/>
    </source>
</evidence>
<evidence type="ECO:0000256" key="4">
    <source>
        <dbReference type="ARBA" id="ARBA00022692"/>
    </source>
</evidence>
<evidence type="ECO:0000256" key="2">
    <source>
        <dbReference type="ARBA" id="ARBA00008017"/>
    </source>
</evidence>
<dbReference type="Pfam" id="PF00924">
    <property type="entry name" value="MS_channel_2nd"/>
    <property type="match status" value="1"/>
</dbReference>
<dbReference type="InterPro" id="IPR023408">
    <property type="entry name" value="MscS_beta-dom_sf"/>
</dbReference>
<evidence type="ECO:0000256" key="1">
    <source>
        <dbReference type="ARBA" id="ARBA00004651"/>
    </source>
</evidence>
<sequence>MDLDLSVALQSLHGMAMGVVARLPYIVIAVVIYAAFHMAARGVRSLVHRLTDRRTRHRNAGLVLGRLAEGGIMLLGAMVALMVAIPSFQPGQLIQVLGIGGVAIGFAFRDILQNFLAGILILLTEPFRIGDQIVIGAYEGTVEDIETRATFIRTYDGRRVVIPNSTLFTDSVTVNTAFGRRRLEYDFAIGDGEDFERKRRVILRAAETVPGVLREPAPEVRLVGLSGDGVTLRARWWIEPPASRDVVDSRDGVLAAVKQALLRDRQSERRQAA</sequence>
<dbReference type="PROSITE" id="PS01246">
    <property type="entry name" value="UPF0003"/>
    <property type="match status" value="1"/>
</dbReference>
<dbReference type="InterPro" id="IPR011066">
    <property type="entry name" value="MscS_channel_C_sf"/>
</dbReference>
<dbReference type="RefSeq" id="WP_248666161.1">
    <property type="nucleotide sequence ID" value="NZ_JALPRX010000023.1"/>
</dbReference>
<dbReference type="EMBL" id="JALPRX010000023">
    <property type="protein sequence ID" value="MCK8784035.1"/>
    <property type="molecule type" value="Genomic_DNA"/>
</dbReference>
<comment type="similarity">
    <text evidence="2 7">Belongs to the MscS (TC 1.A.23) family.</text>
</comment>
<evidence type="ECO:0000256" key="6">
    <source>
        <dbReference type="ARBA" id="ARBA00023136"/>
    </source>
</evidence>
<keyword evidence="4 7" id="KW-0812">Transmembrane</keyword>
<dbReference type="GO" id="GO:0005886">
    <property type="term" value="C:plasma membrane"/>
    <property type="evidence" value="ECO:0007669"/>
    <property type="project" value="UniProtKB-SubCell"/>
</dbReference>